<dbReference type="InterPro" id="IPR002661">
    <property type="entry name" value="Ribosome_recyc_fac"/>
</dbReference>
<name>A0A2K2UEJ2_9ACTN</name>
<dbReference type="NCBIfam" id="TIGR00496">
    <property type="entry name" value="frr"/>
    <property type="match status" value="1"/>
</dbReference>
<comment type="caution">
    <text evidence="7">The sequence shown here is derived from an EMBL/GenBank/DDBJ whole genome shotgun (WGS) entry which is preliminary data.</text>
</comment>
<dbReference type="Gene3D" id="1.10.132.20">
    <property type="entry name" value="Ribosome-recycling factor"/>
    <property type="match status" value="1"/>
</dbReference>
<evidence type="ECO:0000256" key="1">
    <source>
        <dbReference type="ARBA" id="ARBA00004496"/>
    </source>
</evidence>
<evidence type="ECO:0000259" key="6">
    <source>
        <dbReference type="Pfam" id="PF01765"/>
    </source>
</evidence>
<organism evidence="7 8">
    <name type="scientific">Enteroscipio rubneri</name>
    <dbReference type="NCBI Taxonomy" id="2070686"/>
    <lineage>
        <taxon>Bacteria</taxon>
        <taxon>Bacillati</taxon>
        <taxon>Actinomycetota</taxon>
        <taxon>Coriobacteriia</taxon>
        <taxon>Eggerthellales</taxon>
        <taxon>Eggerthellaceae</taxon>
        <taxon>Enteroscipio</taxon>
    </lineage>
</organism>
<dbReference type="InterPro" id="IPR023584">
    <property type="entry name" value="Ribosome_recyc_fac_dom"/>
</dbReference>
<dbReference type="GO" id="GO:0043023">
    <property type="term" value="F:ribosomal large subunit binding"/>
    <property type="evidence" value="ECO:0007669"/>
    <property type="project" value="TreeGrafter"/>
</dbReference>
<comment type="function">
    <text evidence="5">Responsible for the release of ribosomes from messenger RNA at the termination of protein biosynthesis. May increase the efficiency of translation by recycling ribosomes from one round of translation to another.</text>
</comment>
<evidence type="ECO:0000313" key="8">
    <source>
        <dbReference type="Proteomes" id="UP000236197"/>
    </source>
</evidence>
<dbReference type="FunFam" id="3.30.1360.40:FF:000001">
    <property type="entry name" value="Ribosome-recycling factor"/>
    <property type="match status" value="1"/>
</dbReference>
<dbReference type="GO" id="GO:0005737">
    <property type="term" value="C:cytoplasm"/>
    <property type="evidence" value="ECO:0007669"/>
    <property type="project" value="UniProtKB-SubCell"/>
</dbReference>
<dbReference type="OrthoDB" id="9804006at2"/>
<dbReference type="Pfam" id="PF01765">
    <property type="entry name" value="RRF"/>
    <property type="match status" value="1"/>
</dbReference>
<comment type="similarity">
    <text evidence="2 5">Belongs to the RRF family.</text>
</comment>
<dbReference type="SUPFAM" id="SSF55194">
    <property type="entry name" value="Ribosome recycling factor, RRF"/>
    <property type="match status" value="1"/>
</dbReference>
<dbReference type="CDD" id="cd00520">
    <property type="entry name" value="RRF"/>
    <property type="match status" value="1"/>
</dbReference>
<sequence>MIDDIMLQAEERMQGALHSLGNNFSSVRTGRANAMVLDRIRVDYYGVPTPVNQMAGIKTPDAHMLVIEPWDKGVLGAIEQAILASDLGVTPSNDGSVIRLPFPTLTEERRRDLVKQCKGYAEEARVAVRKARQEANAAIERAVKEDSLPEDDERRAQSEVQKLTDKYVAEIDEAFKKKEAEVMEI</sequence>
<dbReference type="Proteomes" id="UP000236197">
    <property type="component" value="Unassembled WGS sequence"/>
</dbReference>
<dbReference type="Gene3D" id="3.30.1360.40">
    <property type="match status" value="1"/>
</dbReference>
<evidence type="ECO:0000256" key="2">
    <source>
        <dbReference type="ARBA" id="ARBA00005912"/>
    </source>
</evidence>
<dbReference type="FunFam" id="1.10.132.20:FF:000001">
    <property type="entry name" value="Ribosome-recycling factor"/>
    <property type="match status" value="1"/>
</dbReference>
<dbReference type="RefSeq" id="WP_103264049.1">
    <property type="nucleotide sequence ID" value="NZ_CABMLE010000001.1"/>
</dbReference>
<dbReference type="HAMAP" id="MF_00040">
    <property type="entry name" value="RRF"/>
    <property type="match status" value="1"/>
</dbReference>
<accession>A0A2K2UEJ2</accession>
<protein>
    <recommendedName>
        <fullName evidence="5">Ribosome-recycling factor</fullName>
        <shortName evidence="5">RRF</shortName>
    </recommendedName>
    <alternativeName>
        <fullName evidence="5">Ribosome-releasing factor</fullName>
    </alternativeName>
</protein>
<dbReference type="PANTHER" id="PTHR20982:SF3">
    <property type="entry name" value="MITOCHONDRIAL RIBOSOME RECYCLING FACTOR PSEUDO 1"/>
    <property type="match status" value="1"/>
</dbReference>
<dbReference type="InterPro" id="IPR036191">
    <property type="entry name" value="RRF_sf"/>
</dbReference>
<dbReference type="PANTHER" id="PTHR20982">
    <property type="entry name" value="RIBOSOME RECYCLING FACTOR"/>
    <property type="match status" value="1"/>
</dbReference>
<evidence type="ECO:0000256" key="4">
    <source>
        <dbReference type="ARBA" id="ARBA00022917"/>
    </source>
</evidence>
<gene>
    <name evidence="5" type="primary">frr</name>
    <name evidence="7" type="ORF">C2L71_01720</name>
</gene>
<proteinExistence type="inferred from homology"/>
<comment type="subcellular location">
    <subcellularLocation>
        <location evidence="1 5">Cytoplasm</location>
    </subcellularLocation>
</comment>
<keyword evidence="3 5" id="KW-0963">Cytoplasm</keyword>
<dbReference type="AlphaFoldDB" id="A0A2K2UEJ2"/>
<dbReference type="EMBL" id="PPEK01000001">
    <property type="protein sequence ID" value="PNV68723.1"/>
    <property type="molecule type" value="Genomic_DNA"/>
</dbReference>
<evidence type="ECO:0000313" key="7">
    <source>
        <dbReference type="EMBL" id="PNV68723.1"/>
    </source>
</evidence>
<evidence type="ECO:0000256" key="3">
    <source>
        <dbReference type="ARBA" id="ARBA00022490"/>
    </source>
</evidence>
<keyword evidence="8" id="KW-1185">Reference proteome</keyword>
<evidence type="ECO:0000256" key="5">
    <source>
        <dbReference type="HAMAP-Rule" id="MF_00040"/>
    </source>
</evidence>
<feature type="domain" description="Ribosome recycling factor" evidence="6">
    <location>
        <begin position="22"/>
        <end position="183"/>
    </location>
</feature>
<reference evidence="8" key="1">
    <citation type="submission" date="2018-01" db="EMBL/GenBank/DDBJ databases">
        <title>Rubneribacter badeniensis gen. nov., sp. nov., and Colonibacter rubneri, gen. nov., sp. nov., WGS of new members of the Eggerthellaceae.</title>
        <authorList>
            <person name="Danylec N."/>
            <person name="Stoll D.A."/>
            <person name="Doetsch A."/>
            <person name="Kulling S.E."/>
            <person name="Huch M."/>
        </authorList>
    </citation>
    <scope>NUCLEOTIDE SEQUENCE [LARGE SCALE GENOMIC DNA]</scope>
    <source>
        <strain evidence="8">ResAG-96</strain>
    </source>
</reference>
<keyword evidence="4 5" id="KW-0648">Protein biosynthesis</keyword>
<dbReference type="GO" id="GO:0006415">
    <property type="term" value="P:translational termination"/>
    <property type="evidence" value="ECO:0007669"/>
    <property type="project" value="UniProtKB-UniRule"/>
</dbReference>